<accession>A0A6N7C2S0</accession>
<dbReference type="AlphaFoldDB" id="A0A6N7C2S0"/>
<organism evidence="2 3">
    <name type="scientific">Psychrobacter nivimaris</name>
    <dbReference type="NCBI Taxonomy" id="281738"/>
    <lineage>
        <taxon>Bacteria</taxon>
        <taxon>Pseudomonadati</taxon>
        <taxon>Pseudomonadota</taxon>
        <taxon>Gammaproteobacteria</taxon>
        <taxon>Moraxellales</taxon>
        <taxon>Moraxellaceae</taxon>
        <taxon>Psychrobacter</taxon>
    </lineage>
</organism>
<name>A0A6N7C2S0_9GAMM</name>
<dbReference type="Proteomes" id="UP000471465">
    <property type="component" value="Unassembled WGS sequence"/>
</dbReference>
<dbReference type="InterPro" id="IPR027417">
    <property type="entry name" value="P-loop_NTPase"/>
</dbReference>
<dbReference type="Gene3D" id="3.40.50.300">
    <property type="entry name" value="P-loop containing nucleotide triphosphate hydrolases"/>
    <property type="match status" value="1"/>
</dbReference>
<comment type="caution">
    <text evidence="2">The sequence shown here is derived from an EMBL/GenBank/DDBJ whole genome shotgun (WGS) entry which is preliminary data.</text>
</comment>
<dbReference type="EMBL" id="VZIZ01000007">
    <property type="protein sequence ID" value="KAF0569561.1"/>
    <property type="molecule type" value="Genomic_DNA"/>
</dbReference>
<dbReference type="SUPFAM" id="SSF52540">
    <property type="entry name" value="P-loop containing nucleoside triphosphate hydrolases"/>
    <property type="match status" value="1"/>
</dbReference>
<protein>
    <recommendedName>
        <fullName evidence="1">AAA+ ATPase domain-containing protein</fullName>
    </recommendedName>
</protein>
<keyword evidence="3" id="KW-1185">Reference proteome</keyword>
<dbReference type="InterPro" id="IPR038729">
    <property type="entry name" value="Rad50/SbcC_AAA"/>
</dbReference>
<dbReference type="PANTHER" id="PTHR43581">
    <property type="entry name" value="ATP/GTP PHOSPHATASE"/>
    <property type="match status" value="1"/>
</dbReference>
<dbReference type="RefSeq" id="WP_160021234.1">
    <property type="nucleotide sequence ID" value="NZ_VZIZ01000007.1"/>
</dbReference>
<dbReference type="GO" id="GO:0005524">
    <property type="term" value="F:ATP binding"/>
    <property type="evidence" value="ECO:0007669"/>
    <property type="project" value="InterPro"/>
</dbReference>
<dbReference type="InterPro" id="IPR003959">
    <property type="entry name" value="ATPase_AAA_core"/>
</dbReference>
<sequence>MAYPQKYKTRIVSIEFTDKKFRKLKGLFLPISERITLIAGHNGIGKSTILGLLANASGFTEKKHRSLFGWTYQAKFNEIFHIDDNEYKEKRSEKPYVHIKYEITDGNKIHEFQKICSITKVNDDRYRVIPRSASGLDVIDHGIGKDSKVPLPTIYLGMTRVAPSAEFSMSLVRSTENRSFEEKDKIYFLDKYNLVMDSMLSIDTKMMDVGVQNTRKKMKVPDLGHNPLGISTGQDSLMTIITALASFNALERDNDADYKGGVLIIDELDAGLHPHAQQKLIEMLKKECRRLRIQLIATTHSLFMLRSILKDNSNQKKSGHTYDSVIYLKDTKRPYLEQNLDYDIIEQDMFLTSPTKTTNKLKPKIYFEDDEAKWFFEEIINYCESNHNKRISDKFELVSIKLGCDTLMKLCNADEYFKSTIVIFDNDFNNNSKQKFIDENRNAVVLPATSEQNTNTENREKTVQALIHSLLNRLVCDDNIDDFIELFMREQGLTTNFIASNLLLKKHEDIYNREKAKVWFKDHVEDLDHYSIGRLWCIINEPEALDFFNKLNTAIDSIPKITSH</sequence>
<dbReference type="SMART" id="SM00382">
    <property type="entry name" value="AAA"/>
    <property type="match status" value="1"/>
</dbReference>
<dbReference type="Pfam" id="PF13304">
    <property type="entry name" value="AAA_21"/>
    <property type="match status" value="1"/>
</dbReference>
<proteinExistence type="predicted"/>
<reference evidence="2 3" key="1">
    <citation type="submission" date="2019-09" db="EMBL/GenBank/DDBJ databases">
        <title>Draft genome sequence of Psychrobacter nivimaris LAMA 639, in search for biotechnological relevant genes.</title>
        <authorList>
            <person name="Lima A.O.S."/>
            <person name="Staloch B.E.K."/>
            <person name="Freitas R.C."/>
            <person name="Niero H."/>
            <person name="Silva M.A.C."/>
        </authorList>
    </citation>
    <scope>NUCLEOTIDE SEQUENCE [LARGE SCALE GENOMIC DNA]</scope>
    <source>
        <strain evidence="2 3">LAMA 639</strain>
    </source>
</reference>
<dbReference type="PANTHER" id="PTHR43581:SF4">
    <property type="entry name" value="ATP_GTP PHOSPHATASE"/>
    <property type="match status" value="1"/>
</dbReference>
<dbReference type="GO" id="GO:0016887">
    <property type="term" value="F:ATP hydrolysis activity"/>
    <property type="evidence" value="ECO:0007669"/>
    <property type="project" value="InterPro"/>
</dbReference>
<dbReference type="InterPro" id="IPR051396">
    <property type="entry name" value="Bact_Antivir_Def_Nuclease"/>
</dbReference>
<dbReference type="GO" id="GO:0006302">
    <property type="term" value="P:double-strand break repair"/>
    <property type="evidence" value="ECO:0007669"/>
    <property type="project" value="InterPro"/>
</dbReference>
<evidence type="ECO:0000313" key="2">
    <source>
        <dbReference type="EMBL" id="KAF0569561.1"/>
    </source>
</evidence>
<gene>
    <name evidence="2" type="ORF">FQV37_2587</name>
</gene>
<dbReference type="Pfam" id="PF13476">
    <property type="entry name" value="AAA_23"/>
    <property type="match status" value="1"/>
</dbReference>
<dbReference type="CDD" id="cd00267">
    <property type="entry name" value="ABC_ATPase"/>
    <property type="match status" value="1"/>
</dbReference>
<evidence type="ECO:0000313" key="3">
    <source>
        <dbReference type="Proteomes" id="UP000471465"/>
    </source>
</evidence>
<evidence type="ECO:0000259" key="1">
    <source>
        <dbReference type="SMART" id="SM00382"/>
    </source>
</evidence>
<dbReference type="InterPro" id="IPR003593">
    <property type="entry name" value="AAA+_ATPase"/>
</dbReference>
<feature type="domain" description="AAA+ ATPase" evidence="1">
    <location>
        <begin position="32"/>
        <end position="332"/>
    </location>
</feature>